<name>A0A7M5XJG0_9CNID</name>
<evidence type="ECO:0000313" key="2">
    <source>
        <dbReference type="EnsemblMetazoa" id="CLYHEMP023960.1"/>
    </source>
</evidence>
<dbReference type="EnsemblMetazoa" id="CLYHEMT023960.1">
    <property type="protein sequence ID" value="CLYHEMP023960.1"/>
    <property type="gene ID" value="CLYHEMG023960"/>
</dbReference>
<protein>
    <submittedName>
        <fullName evidence="2">Uncharacterized protein</fullName>
    </submittedName>
</protein>
<proteinExistence type="predicted"/>
<dbReference type="OrthoDB" id="3135773at2759"/>
<keyword evidence="3" id="KW-1185">Reference proteome</keyword>
<feature type="compositionally biased region" description="Acidic residues" evidence="1">
    <location>
        <begin position="31"/>
        <end position="45"/>
    </location>
</feature>
<accession>A0A7M5XJG0</accession>
<evidence type="ECO:0000313" key="3">
    <source>
        <dbReference type="Proteomes" id="UP000594262"/>
    </source>
</evidence>
<feature type="region of interest" description="Disordered" evidence="1">
    <location>
        <begin position="1"/>
        <end position="45"/>
    </location>
</feature>
<dbReference type="Proteomes" id="UP000594262">
    <property type="component" value="Unplaced"/>
</dbReference>
<dbReference type="AlphaFoldDB" id="A0A7M5XJG0"/>
<reference evidence="2" key="1">
    <citation type="submission" date="2021-01" db="UniProtKB">
        <authorList>
            <consortium name="EnsemblMetazoa"/>
        </authorList>
    </citation>
    <scope>IDENTIFICATION</scope>
</reference>
<sequence>STRKQDDFQPSSNDRNDDCNDGVENNQTSFDENEEEDDFPDLEDDYVYCADDEDDDCDFDVKKEEKRDYETFQGQAWSKTTDVSYREEQWNNRKKSFEDNEKVFEDWPNAAHCERTYSTEKKDEGNHQVSSTPIVTSEISVKYRQKGNEFYKKANDENLDPSLRKEKFKNALICYKGALKTAGKDYDSTASAAKNYAKASNELSKLLEDNDIEKRQCLIDVISHYQQALVCGKITKSALWIDDITCSLGKVLQEALNIYADLPAEEKINVYESFACSLTNGFFSDDLYVEIANLLLSQAINSLQLKNFKESKICLQRMSRPIEELKRSKTPEFTEQAETLKLDLKYNLAFTESLQTIRIGDELLESHLKDQEDLSMDMVYTVIDRYHEAMVLARDIEVEVEAIALSRLGSVYAKVLKRKDRATECFKNSIELAMSLTPRVMNDTPWYKEANDTLLKYQQKSILAQDAKREAERQKHLTELSEELSDLSTAAENQKTKGLVLHIFDKYPPKSMSARLKIPSKEDLDGLEEPNLRKFIQKMLLYYHPDKVDESEHGSKWKVLCNEITKILTSKLEVLECK</sequence>
<organism evidence="2 3">
    <name type="scientific">Clytia hemisphaerica</name>
    <dbReference type="NCBI Taxonomy" id="252671"/>
    <lineage>
        <taxon>Eukaryota</taxon>
        <taxon>Metazoa</taxon>
        <taxon>Cnidaria</taxon>
        <taxon>Hydrozoa</taxon>
        <taxon>Hydroidolina</taxon>
        <taxon>Leptothecata</taxon>
        <taxon>Obeliida</taxon>
        <taxon>Clytiidae</taxon>
        <taxon>Clytia</taxon>
    </lineage>
</organism>
<evidence type="ECO:0000256" key="1">
    <source>
        <dbReference type="SAM" id="MobiDB-lite"/>
    </source>
</evidence>